<name>A0A4D6M916_VIGUN</name>
<feature type="region of interest" description="Disordered" evidence="1">
    <location>
        <begin position="38"/>
        <end position="63"/>
    </location>
</feature>
<feature type="region of interest" description="Disordered" evidence="1">
    <location>
        <begin position="86"/>
        <end position="112"/>
    </location>
</feature>
<feature type="compositionally biased region" description="Basic and acidic residues" evidence="1">
    <location>
        <begin position="86"/>
        <end position="97"/>
    </location>
</feature>
<organism evidence="2 3">
    <name type="scientific">Vigna unguiculata</name>
    <name type="common">Cowpea</name>
    <dbReference type="NCBI Taxonomy" id="3917"/>
    <lineage>
        <taxon>Eukaryota</taxon>
        <taxon>Viridiplantae</taxon>
        <taxon>Streptophyta</taxon>
        <taxon>Embryophyta</taxon>
        <taxon>Tracheophyta</taxon>
        <taxon>Spermatophyta</taxon>
        <taxon>Magnoliopsida</taxon>
        <taxon>eudicotyledons</taxon>
        <taxon>Gunneridae</taxon>
        <taxon>Pentapetalae</taxon>
        <taxon>rosids</taxon>
        <taxon>fabids</taxon>
        <taxon>Fabales</taxon>
        <taxon>Fabaceae</taxon>
        <taxon>Papilionoideae</taxon>
        <taxon>50 kb inversion clade</taxon>
        <taxon>NPAAA clade</taxon>
        <taxon>indigoferoid/millettioid clade</taxon>
        <taxon>Phaseoleae</taxon>
        <taxon>Vigna</taxon>
    </lineage>
</organism>
<feature type="compositionally biased region" description="Basic residues" evidence="1">
    <location>
        <begin position="51"/>
        <end position="63"/>
    </location>
</feature>
<dbReference type="AlphaFoldDB" id="A0A4D6M916"/>
<keyword evidence="3" id="KW-1185">Reference proteome</keyword>
<evidence type="ECO:0000313" key="3">
    <source>
        <dbReference type="Proteomes" id="UP000501690"/>
    </source>
</evidence>
<evidence type="ECO:0000313" key="2">
    <source>
        <dbReference type="EMBL" id="QCD96891.1"/>
    </source>
</evidence>
<proteinExistence type="predicted"/>
<dbReference type="Proteomes" id="UP000501690">
    <property type="component" value="Linkage Group LG6"/>
</dbReference>
<accession>A0A4D6M916</accession>
<reference evidence="2 3" key="1">
    <citation type="submission" date="2019-04" db="EMBL/GenBank/DDBJ databases">
        <title>An improved genome assembly and genetic linkage map for asparagus bean, Vigna unguiculata ssp. sesquipedialis.</title>
        <authorList>
            <person name="Xia Q."/>
            <person name="Zhang R."/>
            <person name="Dong Y."/>
        </authorList>
    </citation>
    <scope>NUCLEOTIDE SEQUENCE [LARGE SCALE GENOMIC DNA]</scope>
    <source>
        <tissue evidence="2">Leaf</tissue>
    </source>
</reference>
<feature type="compositionally biased region" description="Polar residues" evidence="1">
    <location>
        <begin position="98"/>
        <end position="112"/>
    </location>
</feature>
<dbReference type="EMBL" id="CP039350">
    <property type="protein sequence ID" value="QCD96891.1"/>
    <property type="molecule type" value="Genomic_DNA"/>
</dbReference>
<protein>
    <submittedName>
        <fullName evidence="2">Uncharacterized protein</fullName>
    </submittedName>
</protein>
<evidence type="ECO:0000256" key="1">
    <source>
        <dbReference type="SAM" id="MobiDB-lite"/>
    </source>
</evidence>
<gene>
    <name evidence="2" type="ORF">DEO72_LG6g1601</name>
</gene>
<sequence>MVLQMGLVRRRAGAGLVFGSFSQSFYIVVKISNNLTHGAHSVQGKSSTQGARRRPIVSAHRRTRQGDVVKVDPYVVALGTDVVDEQHHVEEVREENNTSKPKLKSNTSHSLK</sequence>